<proteinExistence type="predicted"/>
<name>A0A9P5M7R9_9HELO</name>
<dbReference type="RefSeq" id="XP_038734564.1">
    <property type="nucleotide sequence ID" value="XM_038875120.1"/>
</dbReference>
<evidence type="ECO:0000313" key="2">
    <source>
        <dbReference type="Proteomes" id="UP000710849"/>
    </source>
</evidence>
<dbReference type="Proteomes" id="UP000710849">
    <property type="component" value="Unassembled WGS sequence"/>
</dbReference>
<evidence type="ECO:0000313" key="1">
    <source>
        <dbReference type="EMBL" id="KAF7947359.1"/>
    </source>
</evidence>
<reference evidence="1 2" key="1">
    <citation type="journal article" date="2020" name="Genome Biol. Evol.">
        <title>Comparative genomics of Sclerotiniaceae.</title>
        <authorList>
            <person name="Valero Jimenez C.A."/>
            <person name="Steentjes M."/>
            <person name="Scholten O.E."/>
            <person name="Van Kan J.A.L."/>
        </authorList>
    </citation>
    <scope>NUCLEOTIDE SEQUENCE [LARGE SCALE GENOMIC DNA]</scope>
    <source>
        <strain evidence="1 2">MUCL 94</strain>
    </source>
</reference>
<sequence>MKDIDDIIQETSTRTITNYFLKKFGDFHISIDIEREAAIKFDKLKMVNTQSFSFLTQLEHLGAVITKLAGRCFVLGDSNPCALDDPEGWKKKFSAWN</sequence>
<dbReference type="GeneID" id="62148197"/>
<gene>
    <name evidence="1" type="ORF">EAE97_004608</name>
</gene>
<comment type="caution">
    <text evidence="1">The sequence shown here is derived from an EMBL/GenBank/DDBJ whole genome shotgun (WGS) entry which is preliminary data.</text>
</comment>
<dbReference type="EMBL" id="RCSW01000007">
    <property type="protein sequence ID" value="KAF7947359.1"/>
    <property type="molecule type" value="Genomic_DNA"/>
</dbReference>
<organism evidence="1 2">
    <name type="scientific">Botrytis byssoidea</name>
    <dbReference type="NCBI Taxonomy" id="139641"/>
    <lineage>
        <taxon>Eukaryota</taxon>
        <taxon>Fungi</taxon>
        <taxon>Dikarya</taxon>
        <taxon>Ascomycota</taxon>
        <taxon>Pezizomycotina</taxon>
        <taxon>Leotiomycetes</taxon>
        <taxon>Helotiales</taxon>
        <taxon>Sclerotiniaceae</taxon>
        <taxon>Botrytis</taxon>
    </lineage>
</organism>
<keyword evidence="2" id="KW-1185">Reference proteome</keyword>
<accession>A0A9P5M7R9</accession>
<protein>
    <submittedName>
        <fullName evidence="1">Uncharacterized protein</fullName>
    </submittedName>
</protein>
<dbReference type="AlphaFoldDB" id="A0A9P5M7R9"/>